<keyword evidence="11" id="KW-0739">Sodium transport</keyword>
<dbReference type="Proteomes" id="UP001056268">
    <property type="component" value="Chromosome"/>
</dbReference>
<dbReference type="Gene3D" id="1.20.1730.10">
    <property type="entry name" value="Sodium/glucose cotransporter"/>
    <property type="match status" value="1"/>
</dbReference>
<evidence type="ECO:0000256" key="10">
    <source>
        <dbReference type="ARBA" id="ARBA00023136"/>
    </source>
</evidence>
<evidence type="ECO:0000256" key="9">
    <source>
        <dbReference type="ARBA" id="ARBA00023065"/>
    </source>
</evidence>
<dbReference type="InterPro" id="IPR050277">
    <property type="entry name" value="Sodium:Solute_Symporter"/>
</dbReference>
<feature type="transmembrane region" description="Helical" evidence="14">
    <location>
        <begin position="167"/>
        <end position="189"/>
    </location>
</feature>
<evidence type="ECO:0000256" key="6">
    <source>
        <dbReference type="ARBA" id="ARBA00022847"/>
    </source>
</evidence>
<accession>A0ABY4U5E2</accession>
<comment type="similarity">
    <text evidence="2 13">Belongs to the sodium:solute symporter (SSF) (TC 2.A.21) family.</text>
</comment>
<dbReference type="PANTHER" id="PTHR48086:SF3">
    <property type="entry name" value="SODIUM_PROLINE SYMPORTER"/>
    <property type="match status" value="1"/>
</dbReference>
<evidence type="ECO:0000256" key="14">
    <source>
        <dbReference type="SAM" id="Phobius"/>
    </source>
</evidence>
<feature type="transmembrane region" description="Helical" evidence="14">
    <location>
        <begin position="464"/>
        <end position="484"/>
    </location>
</feature>
<protein>
    <submittedName>
        <fullName evidence="15">Sodium:solute symporter family protein</fullName>
    </submittedName>
</protein>
<dbReference type="EMBL" id="CP098324">
    <property type="protein sequence ID" value="URW77743.1"/>
    <property type="molecule type" value="Genomic_DNA"/>
</dbReference>
<keyword evidence="10 14" id="KW-0472">Membrane</keyword>
<keyword evidence="9" id="KW-0406">Ion transport</keyword>
<dbReference type="PANTHER" id="PTHR48086">
    <property type="entry name" value="SODIUM/PROLINE SYMPORTER-RELATED"/>
    <property type="match status" value="1"/>
</dbReference>
<dbReference type="RefSeq" id="WP_232218708.1">
    <property type="nucleotide sequence ID" value="NZ_CP010969.1"/>
</dbReference>
<proteinExistence type="inferred from homology"/>
<evidence type="ECO:0000256" key="4">
    <source>
        <dbReference type="ARBA" id="ARBA00022475"/>
    </source>
</evidence>
<feature type="transmembrane region" description="Helical" evidence="14">
    <location>
        <begin position="131"/>
        <end position="155"/>
    </location>
</feature>
<keyword evidence="3" id="KW-0813">Transport</keyword>
<feature type="transmembrane region" description="Helical" evidence="14">
    <location>
        <begin position="326"/>
        <end position="349"/>
    </location>
</feature>
<keyword evidence="4" id="KW-1003">Cell membrane</keyword>
<comment type="subcellular location">
    <subcellularLocation>
        <location evidence="1">Cell membrane</location>
        <topology evidence="1">Multi-pass membrane protein</topology>
    </subcellularLocation>
</comment>
<feature type="transmembrane region" description="Helical" evidence="14">
    <location>
        <begin position="20"/>
        <end position="48"/>
    </location>
</feature>
<reference evidence="15" key="1">
    <citation type="submission" date="2022-05" db="EMBL/GenBank/DDBJ databases">
        <title>Tracking Rickettsia raoultii infection dynamics in vivo by bioorthogonal metabolic labeling.</title>
        <authorList>
            <person name="Zhu D.-Y."/>
            <person name="Jia N."/>
            <person name="Li C."/>
            <person name="Zhang M.-Z."/>
            <person name="Liu H.-B."/>
            <person name="Cao W.-C."/>
        </authorList>
    </citation>
    <scope>NUCLEOTIDE SEQUENCE</scope>
    <source>
        <strain evidence="15">BIME</strain>
    </source>
</reference>
<feature type="transmembrane region" description="Helical" evidence="14">
    <location>
        <begin position="250"/>
        <end position="269"/>
    </location>
</feature>
<sequence>MGSLSAAEIIGEAYGNKVRILTSIVIILMSIGRIAMQFHVASLILQLFFNISNFYIDLCIATVIISYSAFGGVKSVTFTEAVQFFTYSAIIPVIGIVVWNVFSDPHIVIDSNVQTRLTDLQGLFHYTSPKFWISLNIFIYFAIPSLGPSIFQRILMAKDTRQISRTFFISAVICLCLSVLFIWIAILLLSQDPVVNTNELFLRIIKSYIGFKGLIVGVTMAMIIASTNSYINVAVVTFTNDIIKKASLNYNYITAITIGLIGFIISLYTKDLINLFLTSIYLPLITLPLILLIYGFKSSAKSFFIGMIAAILTIILWQIFSLRAVLGIYPILPATIVNLLFFLGSHYILKQPGGFSALKEPLAVKIIRQERERKGLTLFRDLKNFNIFKYWESTLPNQEITYSYVGILILISMFSSVYTKSGSRIMNHLEIYNIIYHTTLITAAILITYPLWSLKFQKNYIISLSWFVATFVILIFFGSLLVISSSFDQLQLMCLIINLLIIATIFRWQATLLMTVTGVFASIEFYKYFMDEKLLISIDSFQFKVVYS</sequence>
<feature type="transmembrane region" description="Helical" evidence="14">
    <location>
        <begin position="400"/>
        <end position="419"/>
    </location>
</feature>
<feature type="transmembrane region" description="Helical" evidence="14">
    <location>
        <begin position="84"/>
        <end position="102"/>
    </location>
</feature>
<name>A0ABY4U5E2_RICCR</name>
<evidence type="ECO:0000256" key="5">
    <source>
        <dbReference type="ARBA" id="ARBA00022692"/>
    </source>
</evidence>
<feature type="transmembrane region" description="Helical" evidence="14">
    <location>
        <begin position="209"/>
        <end position="238"/>
    </location>
</feature>
<evidence type="ECO:0000256" key="12">
    <source>
        <dbReference type="ARBA" id="ARBA00033708"/>
    </source>
</evidence>
<keyword evidence="6" id="KW-0769">Symport</keyword>
<dbReference type="InterPro" id="IPR038377">
    <property type="entry name" value="Na/Glc_symporter_sf"/>
</dbReference>
<gene>
    <name evidence="15" type="ORF">NBT09_07160</name>
</gene>
<keyword evidence="5 14" id="KW-0812">Transmembrane</keyword>
<dbReference type="PROSITE" id="PS50283">
    <property type="entry name" value="NA_SOLUT_SYMP_3"/>
    <property type="match status" value="1"/>
</dbReference>
<evidence type="ECO:0000256" key="7">
    <source>
        <dbReference type="ARBA" id="ARBA00022989"/>
    </source>
</evidence>
<keyword evidence="8" id="KW-0915">Sodium</keyword>
<keyword evidence="7 14" id="KW-1133">Transmembrane helix</keyword>
<dbReference type="InterPro" id="IPR001734">
    <property type="entry name" value="Na/solute_symporter"/>
</dbReference>
<feature type="transmembrane region" description="Helical" evidence="14">
    <location>
        <begin position="275"/>
        <end position="296"/>
    </location>
</feature>
<feature type="transmembrane region" description="Helical" evidence="14">
    <location>
        <begin position="303"/>
        <end position="320"/>
    </location>
</feature>
<keyword evidence="16" id="KW-1185">Reference proteome</keyword>
<feature type="transmembrane region" description="Helical" evidence="14">
    <location>
        <begin position="431"/>
        <end position="452"/>
    </location>
</feature>
<evidence type="ECO:0000313" key="16">
    <source>
        <dbReference type="Proteomes" id="UP001056268"/>
    </source>
</evidence>
<evidence type="ECO:0000256" key="13">
    <source>
        <dbReference type="RuleBase" id="RU362091"/>
    </source>
</evidence>
<feature type="transmembrane region" description="Helical" evidence="14">
    <location>
        <begin position="54"/>
        <end position="72"/>
    </location>
</feature>
<evidence type="ECO:0000256" key="3">
    <source>
        <dbReference type="ARBA" id="ARBA00022448"/>
    </source>
</evidence>
<evidence type="ECO:0000256" key="8">
    <source>
        <dbReference type="ARBA" id="ARBA00023053"/>
    </source>
</evidence>
<dbReference type="Pfam" id="PF00474">
    <property type="entry name" value="SSF"/>
    <property type="match status" value="1"/>
</dbReference>
<comment type="catalytic activity">
    <reaction evidence="12">
        <text>L-proline(in) + Na(+)(in) = L-proline(out) + Na(+)(out)</text>
        <dbReference type="Rhea" id="RHEA:28967"/>
        <dbReference type="ChEBI" id="CHEBI:29101"/>
        <dbReference type="ChEBI" id="CHEBI:60039"/>
    </reaction>
</comment>
<organism evidence="15 16">
    <name type="scientific">Rickettsia conorii subsp. raoultii</name>
    <dbReference type="NCBI Taxonomy" id="369822"/>
    <lineage>
        <taxon>Bacteria</taxon>
        <taxon>Pseudomonadati</taxon>
        <taxon>Pseudomonadota</taxon>
        <taxon>Alphaproteobacteria</taxon>
        <taxon>Rickettsiales</taxon>
        <taxon>Rickettsiaceae</taxon>
        <taxon>Rickettsieae</taxon>
        <taxon>Rickettsia</taxon>
        <taxon>spotted fever group</taxon>
    </lineage>
</organism>
<evidence type="ECO:0000256" key="11">
    <source>
        <dbReference type="ARBA" id="ARBA00023201"/>
    </source>
</evidence>
<evidence type="ECO:0000256" key="1">
    <source>
        <dbReference type="ARBA" id="ARBA00004651"/>
    </source>
</evidence>
<evidence type="ECO:0000256" key="2">
    <source>
        <dbReference type="ARBA" id="ARBA00006434"/>
    </source>
</evidence>
<evidence type="ECO:0000313" key="15">
    <source>
        <dbReference type="EMBL" id="URW77743.1"/>
    </source>
</evidence>